<dbReference type="EMBL" id="PQJL01000196">
    <property type="protein sequence ID" value="ROW51132.1"/>
    <property type="molecule type" value="Genomic_DNA"/>
</dbReference>
<protein>
    <submittedName>
        <fullName evidence="1">Uncharacterized protein</fullName>
    </submittedName>
</protein>
<reference evidence="1 2" key="1">
    <citation type="journal article" date="2018" name="Front. Microbiol.">
        <title>An Investigation of an Acute Gastroenteritis Outbreak: Cronobacter sakazakii, a Potential Cause of Food-Borne Illness.</title>
        <authorList>
            <person name="Yong W."/>
            <person name="Guo B."/>
            <person name="Shi X."/>
            <person name="Cheng T."/>
            <person name="Chen M."/>
            <person name="Jiang X."/>
            <person name="Ye Y."/>
            <person name="Wang J."/>
            <person name="Xie G."/>
            <person name="Ding J."/>
        </authorList>
    </citation>
    <scope>NUCLEOTIDE SEQUENCE [LARGE SCALE GENOMIC DNA]</scope>
    <source>
        <strain evidence="1 2">S1</strain>
    </source>
</reference>
<feature type="non-terminal residue" evidence="1">
    <location>
        <position position="1"/>
    </location>
</feature>
<dbReference type="InterPro" id="IPR025048">
    <property type="entry name" value="DUF3987"/>
</dbReference>
<accession>A0A423XPR6</accession>
<organism evidence="1 2">
    <name type="scientific">Cronobacter malonaticus</name>
    <dbReference type="NCBI Taxonomy" id="413503"/>
    <lineage>
        <taxon>Bacteria</taxon>
        <taxon>Pseudomonadati</taxon>
        <taxon>Pseudomonadota</taxon>
        <taxon>Gammaproteobacteria</taxon>
        <taxon>Enterobacterales</taxon>
        <taxon>Enterobacteriaceae</taxon>
        <taxon>Cronobacter</taxon>
    </lineage>
</organism>
<feature type="non-terminal residue" evidence="1">
    <location>
        <position position="115"/>
    </location>
</feature>
<evidence type="ECO:0000313" key="2">
    <source>
        <dbReference type="Proteomes" id="UP000285793"/>
    </source>
</evidence>
<comment type="caution">
    <text evidence="1">The sequence shown here is derived from an EMBL/GenBank/DDBJ whole genome shotgun (WGS) entry which is preliminary data.</text>
</comment>
<proteinExistence type="predicted"/>
<dbReference type="Pfam" id="PF13148">
    <property type="entry name" value="DUF3987"/>
    <property type="match status" value="1"/>
</dbReference>
<evidence type="ECO:0000313" key="1">
    <source>
        <dbReference type="EMBL" id="ROW51132.1"/>
    </source>
</evidence>
<gene>
    <name evidence="1" type="ORF">C3E80_21925</name>
</gene>
<dbReference type="AlphaFoldDB" id="A0A423XPR6"/>
<name>A0A423XPR6_9ENTR</name>
<dbReference type="Proteomes" id="UP000285793">
    <property type="component" value="Unassembled WGS sequence"/>
</dbReference>
<dbReference type="RefSeq" id="WP_123949155.1">
    <property type="nucleotide sequence ID" value="NZ_PQJL01000196.1"/>
</dbReference>
<sequence length="115" mass="13105">KEYERQYVLWDEECKSLKKSLQKAVRQKEGVETARNELDECLRNEPVKPVRVHLTVTDPTPEALLKELGQYSSLGITSDEGSALHESIMRRKIAIPNTLWCGDDYRVSRASTGIT</sequence>